<dbReference type="Pfam" id="PF03476">
    <property type="entry name" value="MOSC_N"/>
    <property type="match status" value="1"/>
</dbReference>
<organism evidence="2 3">
    <name type="scientific">Paenibacillus thailandensis</name>
    <dbReference type="NCBI Taxonomy" id="393250"/>
    <lineage>
        <taxon>Bacteria</taxon>
        <taxon>Bacillati</taxon>
        <taxon>Bacillota</taxon>
        <taxon>Bacilli</taxon>
        <taxon>Bacillales</taxon>
        <taxon>Paenibacillaceae</taxon>
        <taxon>Paenibacillus</taxon>
    </lineage>
</organism>
<dbReference type="PROSITE" id="PS51340">
    <property type="entry name" value="MOSC"/>
    <property type="match status" value="1"/>
</dbReference>
<name>A0ABW5QTT6_9BACL</name>
<evidence type="ECO:0000259" key="1">
    <source>
        <dbReference type="PROSITE" id="PS51340"/>
    </source>
</evidence>
<dbReference type="SUPFAM" id="SSF50800">
    <property type="entry name" value="PK beta-barrel domain-like"/>
    <property type="match status" value="1"/>
</dbReference>
<dbReference type="RefSeq" id="WP_379270542.1">
    <property type="nucleotide sequence ID" value="NZ_JBHUMY010000006.1"/>
</dbReference>
<dbReference type="Proteomes" id="UP001597493">
    <property type="component" value="Unassembled WGS sequence"/>
</dbReference>
<dbReference type="InterPro" id="IPR005302">
    <property type="entry name" value="MoCF_Sase_C"/>
</dbReference>
<dbReference type="EMBL" id="JBHUMY010000006">
    <property type="protein sequence ID" value="MFD2659863.1"/>
    <property type="molecule type" value="Genomic_DNA"/>
</dbReference>
<dbReference type="Pfam" id="PF03473">
    <property type="entry name" value="MOSC"/>
    <property type="match status" value="1"/>
</dbReference>
<reference evidence="3" key="1">
    <citation type="journal article" date="2019" name="Int. J. Syst. Evol. Microbiol.">
        <title>The Global Catalogue of Microorganisms (GCM) 10K type strain sequencing project: providing services to taxonomists for standard genome sequencing and annotation.</title>
        <authorList>
            <consortium name="The Broad Institute Genomics Platform"/>
            <consortium name="The Broad Institute Genome Sequencing Center for Infectious Disease"/>
            <person name="Wu L."/>
            <person name="Ma J."/>
        </authorList>
    </citation>
    <scope>NUCLEOTIDE SEQUENCE [LARGE SCALE GENOMIC DNA]</scope>
    <source>
        <strain evidence="3">TISTR 1827</strain>
    </source>
</reference>
<dbReference type="PANTHER" id="PTHR36930">
    <property type="entry name" value="METAL-SULFUR CLUSTER BIOSYNTHESIS PROTEINS YUAD-RELATED"/>
    <property type="match status" value="1"/>
</dbReference>
<dbReference type="InterPro" id="IPR052716">
    <property type="entry name" value="MOSC_domain"/>
</dbReference>
<evidence type="ECO:0000313" key="3">
    <source>
        <dbReference type="Proteomes" id="UP001597493"/>
    </source>
</evidence>
<dbReference type="InterPro" id="IPR011037">
    <property type="entry name" value="Pyrv_Knase-like_insert_dom_sf"/>
</dbReference>
<gene>
    <name evidence="2" type="ORF">ACFSW5_06220</name>
</gene>
<sequence length="249" mass="27747">MAAEANGVVTQLTRYPVKSMAGECLEEAELVSTGLYGDRLCALIDETKESWERYVTARQVPELLAFRAAVADDGRPGRGTLPAVRIEGPDGRLYEWDEALLHEVQRYAKPKLSLYACDPDSELLAVDSAPILIVAEQMLERLALLVGKEAGFLRFRPNIVVRFPDGLFGNEQELVGKQLRIGDAVVRIVDSCERCSMITIDPETLERNPVLLKTVHREMNLRFGLYASVLQAGKIKLGDKVNVEYSLDR</sequence>
<accession>A0ABW5QTT6</accession>
<keyword evidence="3" id="KW-1185">Reference proteome</keyword>
<evidence type="ECO:0000313" key="2">
    <source>
        <dbReference type="EMBL" id="MFD2659863.1"/>
    </source>
</evidence>
<comment type="caution">
    <text evidence="2">The sequence shown here is derived from an EMBL/GenBank/DDBJ whole genome shotgun (WGS) entry which is preliminary data.</text>
</comment>
<proteinExistence type="predicted"/>
<feature type="domain" description="MOSC" evidence="1">
    <location>
        <begin position="81"/>
        <end position="244"/>
    </location>
</feature>
<protein>
    <submittedName>
        <fullName evidence="2">MOSC domain-containing protein</fullName>
    </submittedName>
</protein>
<dbReference type="Gene3D" id="2.40.33.20">
    <property type="entry name" value="PK beta-barrel domain-like"/>
    <property type="match status" value="1"/>
</dbReference>
<dbReference type="InterPro" id="IPR005303">
    <property type="entry name" value="MOCOS_middle"/>
</dbReference>
<dbReference type="PANTHER" id="PTHR36930:SF1">
    <property type="entry name" value="MOSC DOMAIN-CONTAINING PROTEIN"/>
    <property type="match status" value="1"/>
</dbReference>